<dbReference type="InterPro" id="IPR056776">
    <property type="entry name" value="YABBY_N"/>
</dbReference>
<dbReference type="Gramene" id="mRNA:HanXRQr2_Chr05g0206951">
    <property type="protein sequence ID" value="mRNA:HanXRQr2_Chr05g0206951"/>
    <property type="gene ID" value="HanXRQr2_Chr05g0206951"/>
</dbReference>
<evidence type="ECO:0000313" key="4">
    <source>
        <dbReference type="Proteomes" id="UP000215914"/>
    </source>
</evidence>
<evidence type="ECO:0000259" key="1">
    <source>
        <dbReference type="Pfam" id="PF24868"/>
    </source>
</evidence>
<gene>
    <name evidence="3" type="ORF">HannXRQ_Chr05g0139121</name>
    <name evidence="2" type="ORF">HanXRQr2_Chr05g0206951</name>
</gene>
<evidence type="ECO:0000313" key="3">
    <source>
        <dbReference type="EMBL" id="OTG24655.1"/>
    </source>
</evidence>
<dbReference type="InterPro" id="IPR006780">
    <property type="entry name" value="YABBY"/>
</dbReference>
<proteinExistence type="predicted"/>
<sequence length="94" mass="10640">MANTSNFCNNEVAVSDEQLCYIPCNFCNIVLAVSVPCSKLFDIVKVKCEYCNNMWPVNMGMVAGFHHPHPNHTSQDSSSRLDDQVFFFTFITLI</sequence>
<reference evidence="2 4" key="1">
    <citation type="journal article" date="2017" name="Nature">
        <title>The sunflower genome provides insights into oil metabolism, flowering and Asterid evolution.</title>
        <authorList>
            <person name="Badouin H."/>
            <person name="Gouzy J."/>
            <person name="Grassa C.J."/>
            <person name="Murat F."/>
            <person name="Staton S.E."/>
            <person name="Cottret L."/>
            <person name="Lelandais-Briere C."/>
            <person name="Owens G.L."/>
            <person name="Carrere S."/>
            <person name="Mayjonade B."/>
            <person name="Legrand L."/>
            <person name="Gill N."/>
            <person name="Kane N.C."/>
            <person name="Bowers J.E."/>
            <person name="Hubner S."/>
            <person name="Bellec A."/>
            <person name="Berard A."/>
            <person name="Berges H."/>
            <person name="Blanchet N."/>
            <person name="Boniface M.C."/>
            <person name="Brunel D."/>
            <person name="Catrice O."/>
            <person name="Chaidir N."/>
            <person name="Claudel C."/>
            <person name="Donnadieu C."/>
            <person name="Faraut T."/>
            <person name="Fievet G."/>
            <person name="Helmstetter N."/>
            <person name="King M."/>
            <person name="Knapp S.J."/>
            <person name="Lai Z."/>
            <person name="Le Paslier M.C."/>
            <person name="Lippi Y."/>
            <person name="Lorenzon L."/>
            <person name="Mandel J.R."/>
            <person name="Marage G."/>
            <person name="Marchand G."/>
            <person name="Marquand E."/>
            <person name="Bret-Mestries E."/>
            <person name="Morien E."/>
            <person name="Nambeesan S."/>
            <person name="Nguyen T."/>
            <person name="Pegot-Espagnet P."/>
            <person name="Pouilly N."/>
            <person name="Raftis F."/>
            <person name="Sallet E."/>
            <person name="Schiex T."/>
            <person name="Thomas J."/>
            <person name="Vandecasteele C."/>
            <person name="Vares D."/>
            <person name="Vear F."/>
            <person name="Vautrin S."/>
            <person name="Crespi M."/>
            <person name="Mangin B."/>
            <person name="Burke J.M."/>
            <person name="Salse J."/>
            <person name="Munos S."/>
            <person name="Vincourt P."/>
            <person name="Rieseberg L.H."/>
            <person name="Langlade N.B."/>
        </authorList>
    </citation>
    <scope>NUCLEOTIDE SEQUENCE [LARGE SCALE GENOMIC DNA]</scope>
    <source>
        <strain evidence="4">cv. SF193</strain>
        <tissue evidence="2">Leaves</tissue>
    </source>
</reference>
<accession>A0A251UMT5</accession>
<protein>
    <submittedName>
        <fullName evidence="3">Putative YABBY protein</fullName>
    </submittedName>
    <submittedName>
        <fullName evidence="2">Transcription factor C2C2-YABBY family</fullName>
    </submittedName>
</protein>
<evidence type="ECO:0000313" key="2">
    <source>
        <dbReference type="EMBL" id="KAF5805244.1"/>
    </source>
</evidence>
<dbReference type="PANTHER" id="PTHR31675">
    <property type="entry name" value="PROTEIN YABBY 6-RELATED"/>
    <property type="match status" value="1"/>
</dbReference>
<dbReference type="AlphaFoldDB" id="A0A251UMT5"/>
<dbReference type="PANTHER" id="PTHR31675:SF6">
    <property type="entry name" value="AXIAL REGULATOR YABBY 5"/>
    <property type="match status" value="1"/>
</dbReference>
<dbReference type="InParanoid" id="A0A251UMT5"/>
<dbReference type="EMBL" id="MNCJ02000320">
    <property type="protein sequence ID" value="KAF5805244.1"/>
    <property type="molecule type" value="Genomic_DNA"/>
</dbReference>
<dbReference type="Pfam" id="PF24868">
    <property type="entry name" value="YABBY_N"/>
    <property type="match status" value="1"/>
</dbReference>
<organism evidence="3 4">
    <name type="scientific">Helianthus annuus</name>
    <name type="common">Common sunflower</name>
    <dbReference type="NCBI Taxonomy" id="4232"/>
    <lineage>
        <taxon>Eukaryota</taxon>
        <taxon>Viridiplantae</taxon>
        <taxon>Streptophyta</taxon>
        <taxon>Embryophyta</taxon>
        <taxon>Tracheophyta</taxon>
        <taxon>Spermatophyta</taxon>
        <taxon>Magnoliopsida</taxon>
        <taxon>eudicotyledons</taxon>
        <taxon>Gunneridae</taxon>
        <taxon>Pentapetalae</taxon>
        <taxon>asterids</taxon>
        <taxon>campanulids</taxon>
        <taxon>Asterales</taxon>
        <taxon>Asteraceae</taxon>
        <taxon>Asteroideae</taxon>
        <taxon>Heliantheae alliance</taxon>
        <taxon>Heliantheae</taxon>
        <taxon>Helianthus</taxon>
    </lineage>
</organism>
<dbReference type="EMBL" id="CM007894">
    <property type="protein sequence ID" value="OTG24655.1"/>
    <property type="molecule type" value="Genomic_DNA"/>
</dbReference>
<feature type="domain" description="YABBY N-terminal" evidence="1">
    <location>
        <begin position="15"/>
        <end position="64"/>
    </location>
</feature>
<dbReference type="Proteomes" id="UP000215914">
    <property type="component" value="Chromosome 5"/>
</dbReference>
<name>A0A251UMT5_HELAN</name>
<keyword evidence="4" id="KW-1185">Reference proteome</keyword>
<reference evidence="2" key="3">
    <citation type="submission" date="2020-06" db="EMBL/GenBank/DDBJ databases">
        <title>Helianthus annuus Genome sequencing and assembly Release 2.</title>
        <authorList>
            <person name="Gouzy J."/>
            <person name="Langlade N."/>
            <person name="Munos S."/>
        </authorList>
    </citation>
    <scope>NUCLEOTIDE SEQUENCE</scope>
    <source>
        <tissue evidence="2">Leaves</tissue>
    </source>
</reference>
<reference evidence="3" key="2">
    <citation type="submission" date="2017-02" db="EMBL/GenBank/DDBJ databases">
        <title>Sunflower complete genome.</title>
        <authorList>
            <person name="Langlade N."/>
            <person name="Munos S."/>
        </authorList>
    </citation>
    <scope>NUCLEOTIDE SEQUENCE [LARGE SCALE GENOMIC DNA]</scope>
    <source>
        <tissue evidence="3">Leaves</tissue>
    </source>
</reference>